<reference evidence="12 13" key="1">
    <citation type="submission" date="2024-03" db="EMBL/GenBank/DDBJ databases">
        <title>Adaptation during the transition from Ophiocordyceps entomopathogen to insect associate is accompanied by gene loss and intensified selection.</title>
        <authorList>
            <person name="Ward C.M."/>
            <person name="Onetto C.A."/>
            <person name="Borneman A.R."/>
        </authorList>
    </citation>
    <scope>NUCLEOTIDE SEQUENCE [LARGE SCALE GENOMIC DNA]</scope>
    <source>
        <strain evidence="12">AWRI1</strain>
        <tissue evidence="12">Single Adult Female</tissue>
    </source>
</reference>
<dbReference type="InterPro" id="IPR022652">
    <property type="entry name" value="Znf_XPA_CS"/>
</dbReference>
<evidence type="ECO:0000256" key="10">
    <source>
        <dbReference type="SAM" id="MobiDB-lite"/>
    </source>
</evidence>
<feature type="compositionally biased region" description="Basic and acidic residues" evidence="10">
    <location>
        <begin position="21"/>
        <end position="37"/>
    </location>
</feature>
<dbReference type="NCBIfam" id="TIGR00598">
    <property type="entry name" value="rad14"/>
    <property type="match status" value="1"/>
</dbReference>
<organism evidence="12 13">
    <name type="scientific">Parthenolecanium corni</name>
    <dbReference type="NCBI Taxonomy" id="536013"/>
    <lineage>
        <taxon>Eukaryota</taxon>
        <taxon>Metazoa</taxon>
        <taxon>Ecdysozoa</taxon>
        <taxon>Arthropoda</taxon>
        <taxon>Hexapoda</taxon>
        <taxon>Insecta</taxon>
        <taxon>Pterygota</taxon>
        <taxon>Neoptera</taxon>
        <taxon>Paraneoptera</taxon>
        <taxon>Hemiptera</taxon>
        <taxon>Sternorrhyncha</taxon>
        <taxon>Coccoidea</taxon>
        <taxon>Coccidae</taxon>
        <taxon>Parthenolecanium</taxon>
    </lineage>
</organism>
<dbReference type="PANTHER" id="PTHR10142:SF0">
    <property type="entry name" value="DNA REPAIR PROTEIN COMPLEMENTING XP-A CELLS"/>
    <property type="match status" value="1"/>
</dbReference>
<dbReference type="InterPro" id="IPR022656">
    <property type="entry name" value="XPA_C"/>
</dbReference>
<dbReference type="GO" id="GO:1901255">
    <property type="term" value="P:nucleotide-excision repair involved in interstrand cross-link repair"/>
    <property type="evidence" value="ECO:0007669"/>
    <property type="project" value="TreeGrafter"/>
</dbReference>
<keyword evidence="4" id="KW-0227">DNA damage</keyword>
<evidence type="ECO:0000256" key="7">
    <source>
        <dbReference type="ARBA" id="ARBA00023125"/>
    </source>
</evidence>
<dbReference type="InterPro" id="IPR000465">
    <property type="entry name" value="XPA/RAD14"/>
</dbReference>
<accession>A0AAN9TNG8</accession>
<keyword evidence="8" id="KW-0234">DNA repair</keyword>
<dbReference type="GO" id="GO:0000110">
    <property type="term" value="C:nucleotide-excision repair factor 1 complex"/>
    <property type="evidence" value="ECO:0007669"/>
    <property type="project" value="TreeGrafter"/>
</dbReference>
<proteinExistence type="inferred from homology"/>
<feature type="region of interest" description="Disordered" evidence="10">
    <location>
        <begin position="1"/>
        <end position="61"/>
    </location>
</feature>
<dbReference type="Pfam" id="PF05181">
    <property type="entry name" value="XPA_C"/>
    <property type="match status" value="1"/>
</dbReference>
<keyword evidence="6" id="KW-0862">Zinc</keyword>
<evidence type="ECO:0000256" key="9">
    <source>
        <dbReference type="ARBA" id="ARBA00023242"/>
    </source>
</evidence>
<comment type="similarity">
    <text evidence="2">Belongs to the XPA family.</text>
</comment>
<protein>
    <recommendedName>
        <fullName evidence="11">XPA C-terminal domain-containing protein</fullName>
    </recommendedName>
</protein>
<dbReference type="PANTHER" id="PTHR10142">
    <property type="entry name" value="DNA REPAIR PROTEIN COMPLEMENTING XP-A CELLS"/>
    <property type="match status" value="1"/>
</dbReference>
<dbReference type="Pfam" id="PF01286">
    <property type="entry name" value="XPA_N"/>
    <property type="match status" value="1"/>
</dbReference>
<comment type="caution">
    <text evidence="12">The sequence shown here is derived from an EMBL/GenBank/DDBJ whole genome shotgun (WGS) entry which is preliminary data.</text>
</comment>
<keyword evidence="9" id="KW-0539">Nucleus</keyword>
<evidence type="ECO:0000256" key="1">
    <source>
        <dbReference type="ARBA" id="ARBA00004123"/>
    </source>
</evidence>
<comment type="subcellular location">
    <subcellularLocation>
        <location evidence="1">Nucleus</location>
    </subcellularLocation>
</comment>
<sequence length="274" mass="32118">MDEFPPEVIDEFQDSESQLTDEQKLRIEENRRKALELKRKRQQSKETVPQNSIAEKKTPTLSGKLIDTGGGFLLDENELHEEKTKKIRIVEERPAILPPDQPTCLECQKDFSGSYLFEKFDHPVCDECRDPKGKHALITKTEAKKNYILTDVDLEQRGTPLKYILGKNPHNSRWSDMKLYLLIQVEKRALEIWGSEEKLLEELENREEKKIISKQKSYQKKMKTLKMSIRSSLYTRALTESHTHEFGEESYNSEDDTYCHSCISCDYTETYEKM</sequence>
<keyword evidence="7" id="KW-0238">DNA-binding</keyword>
<evidence type="ECO:0000259" key="11">
    <source>
        <dbReference type="Pfam" id="PF05181"/>
    </source>
</evidence>
<dbReference type="GO" id="GO:0000715">
    <property type="term" value="P:nucleotide-excision repair, DNA damage recognition"/>
    <property type="evidence" value="ECO:0007669"/>
    <property type="project" value="TreeGrafter"/>
</dbReference>
<keyword evidence="3" id="KW-0479">Metal-binding</keyword>
<name>A0AAN9TNG8_9HEMI</name>
<dbReference type="EMBL" id="JBBCAQ010000010">
    <property type="protein sequence ID" value="KAK7601196.1"/>
    <property type="molecule type" value="Genomic_DNA"/>
</dbReference>
<evidence type="ECO:0000256" key="2">
    <source>
        <dbReference type="ARBA" id="ARBA00005548"/>
    </source>
</evidence>
<dbReference type="InterPro" id="IPR037129">
    <property type="entry name" value="XPA_sf"/>
</dbReference>
<evidence type="ECO:0000256" key="8">
    <source>
        <dbReference type="ARBA" id="ARBA00023204"/>
    </source>
</evidence>
<keyword evidence="13" id="KW-1185">Reference proteome</keyword>
<dbReference type="AlphaFoldDB" id="A0AAN9TNG8"/>
<evidence type="ECO:0000256" key="5">
    <source>
        <dbReference type="ARBA" id="ARBA00022771"/>
    </source>
</evidence>
<gene>
    <name evidence="12" type="ORF">V9T40_008637</name>
</gene>
<feature type="compositionally biased region" description="Acidic residues" evidence="10">
    <location>
        <begin position="1"/>
        <end position="14"/>
    </location>
</feature>
<keyword evidence="5" id="KW-0863">Zinc-finger</keyword>
<dbReference type="GO" id="GO:0008270">
    <property type="term" value="F:zinc ion binding"/>
    <property type="evidence" value="ECO:0007669"/>
    <property type="project" value="UniProtKB-KW"/>
</dbReference>
<dbReference type="SUPFAM" id="SSF46955">
    <property type="entry name" value="Putative DNA-binding domain"/>
    <property type="match status" value="1"/>
</dbReference>
<dbReference type="InterPro" id="IPR009061">
    <property type="entry name" value="DNA-bd_dom_put_sf"/>
</dbReference>
<dbReference type="Proteomes" id="UP001367676">
    <property type="component" value="Unassembled WGS sequence"/>
</dbReference>
<dbReference type="SUPFAM" id="SSF57716">
    <property type="entry name" value="Glucocorticoid receptor-like (DNA-binding domain)"/>
    <property type="match status" value="1"/>
</dbReference>
<evidence type="ECO:0000313" key="12">
    <source>
        <dbReference type="EMBL" id="KAK7601196.1"/>
    </source>
</evidence>
<dbReference type="GO" id="GO:0070914">
    <property type="term" value="P:UV-damage excision repair"/>
    <property type="evidence" value="ECO:0007669"/>
    <property type="project" value="TreeGrafter"/>
</dbReference>
<evidence type="ECO:0000256" key="3">
    <source>
        <dbReference type="ARBA" id="ARBA00022723"/>
    </source>
</evidence>
<evidence type="ECO:0000256" key="4">
    <source>
        <dbReference type="ARBA" id="ARBA00022763"/>
    </source>
</evidence>
<feature type="domain" description="XPA C-terminal" evidence="11">
    <location>
        <begin position="134"/>
        <end position="185"/>
    </location>
</feature>
<evidence type="ECO:0000313" key="13">
    <source>
        <dbReference type="Proteomes" id="UP001367676"/>
    </source>
</evidence>
<dbReference type="GO" id="GO:0006284">
    <property type="term" value="P:base-excision repair"/>
    <property type="evidence" value="ECO:0007669"/>
    <property type="project" value="TreeGrafter"/>
</dbReference>
<evidence type="ECO:0000256" key="6">
    <source>
        <dbReference type="ARBA" id="ARBA00022833"/>
    </source>
</evidence>
<dbReference type="CDD" id="cd21076">
    <property type="entry name" value="DBD_XPA"/>
    <property type="match status" value="1"/>
</dbReference>
<dbReference type="GO" id="GO:0003684">
    <property type="term" value="F:damaged DNA binding"/>
    <property type="evidence" value="ECO:0007669"/>
    <property type="project" value="InterPro"/>
</dbReference>
<dbReference type="Gene3D" id="3.90.530.10">
    <property type="entry name" value="XPA C-terminal domain"/>
    <property type="match status" value="1"/>
</dbReference>